<evidence type="ECO:0000259" key="6">
    <source>
        <dbReference type="PROSITE" id="PS50011"/>
    </source>
</evidence>
<feature type="compositionally biased region" description="Polar residues" evidence="5">
    <location>
        <begin position="108"/>
        <end position="117"/>
    </location>
</feature>
<feature type="region of interest" description="Disordered" evidence="5">
    <location>
        <begin position="29"/>
        <end position="161"/>
    </location>
</feature>
<feature type="domain" description="Protein kinase" evidence="6">
    <location>
        <begin position="301"/>
        <end position="545"/>
    </location>
</feature>
<feature type="compositionally biased region" description="Low complexity" evidence="5">
    <location>
        <begin position="806"/>
        <end position="816"/>
    </location>
</feature>
<dbReference type="Gene3D" id="1.10.510.10">
    <property type="entry name" value="Transferase(Phosphotransferase) domain 1"/>
    <property type="match status" value="1"/>
</dbReference>
<reference evidence="7 8" key="1">
    <citation type="submission" date="2024-04" db="EMBL/GenBank/DDBJ databases">
        <title>Phyllosticta paracitricarpa is synonymous to the EU quarantine fungus P. citricarpa based on phylogenomic analyses.</title>
        <authorList>
            <consortium name="Lawrence Berkeley National Laboratory"/>
            <person name="Van Ingen-Buijs V.A."/>
            <person name="Van Westerhoven A.C."/>
            <person name="Haridas S."/>
            <person name="Skiadas P."/>
            <person name="Martin F."/>
            <person name="Groenewald J.Z."/>
            <person name="Crous P.W."/>
            <person name="Seidl M.F."/>
        </authorList>
    </citation>
    <scope>NUCLEOTIDE SEQUENCE [LARGE SCALE GENOMIC DNA]</scope>
    <source>
        <strain evidence="7 8">CBS 123371</strain>
    </source>
</reference>
<evidence type="ECO:0000256" key="5">
    <source>
        <dbReference type="SAM" id="MobiDB-lite"/>
    </source>
</evidence>
<feature type="compositionally biased region" description="Basic and acidic residues" evidence="5">
    <location>
        <begin position="934"/>
        <end position="952"/>
    </location>
</feature>
<evidence type="ECO:0000313" key="7">
    <source>
        <dbReference type="EMBL" id="KAK7523658.1"/>
    </source>
</evidence>
<keyword evidence="2" id="KW-0547">Nucleotide-binding</keyword>
<dbReference type="InterPro" id="IPR011009">
    <property type="entry name" value="Kinase-like_dom_sf"/>
</dbReference>
<dbReference type="InterPro" id="IPR051681">
    <property type="entry name" value="Ser/Thr_Kinases-Pseudokinases"/>
</dbReference>
<feature type="compositionally biased region" description="Polar residues" evidence="5">
    <location>
        <begin position="963"/>
        <end position="972"/>
    </location>
</feature>
<dbReference type="InterPro" id="IPR001245">
    <property type="entry name" value="Ser-Thr/Tyr_kinase_cat_dom"/>
</dbReference>
<feature type="region of interest" description="Disordered" evidence="5">
    <location>
        <begin position="792"/>
        <end position="818"/>
    </location>
</feature>
<comment type="caution">
    <text evidence="7">The sequence shown here is derived from an EMBL/GenBank/DDBJ whole genome shotgun (WGS) entry which is preliminary data.</text>
</comment>
<proteinExistence type="predicted"/>
<accession>A0ABR1KXU1</accession>
<organism evidence="7 8">
    <name type="scientific">Phyllosticta citriasiana</name>
    <dbReference type="NCBI Taxonomy" id="595635"/>
    <lineage>
        <taxon>Eukaryota</taxon>
        <taxon>Fungi</taxon>
        <taxon>Dikarya</taxon>
        <taxon>Ascomycota</taxon>
        <taxon>Pezizomycotina</taxon>
        <taxon>Dothideomycetes</taxon>
        <taxon>Dothideomycetes incertae sedis</taxon>
        <taxon>Botryosphaeriales</taxon>
        <taxon>Phyllostictaceae</taxon>
        <taxon>Phyllosticta</taxon>
    </lineage>
</organism>
<dbReference type="SUPFAM" id="SSF56112">
    <property type="entry name" value="Protein kinase-like (PK-like)"/>
    <property type="match status" value="1"/>
</dbReference>
<dbReference type="PROSITE" id="PS50011">
    <property type="entry name" value="PROTEIN_KINASE_DOM"/>
    <property type="match status" value="1"/>
</dbReference>
<sequence length="983" mass="108990">MTPHLANRTSLKWDKLSLSRLGGWLKKEETVLPSEPSEKLPEDDDEKRPSRTTVPFKVQKDQRIANELSHAERRAFSADRRSTGTSHRSSSPPPKFALRCSAPDSLSPYASETNDSLVPTGRGPPGDSMDDDAAVPHHLDHGAPLYPRPPLSTTGDMSDDDDGSCDGIDERLIKHELDTKWILNLSMHLRDNSGRQKFFMTYAEEPNKWRRLTITVDYRNTDPESLEATLNSLHYQRDKSERIYEAIRDSLAEVQFFDTVTNLRLETTDGQLHVHVTEDVNETIPYPPVSSVAHLDCRFYRDRDVHFESHLSGFVYKVSVSSRVYIKKEIPGPGSVDEFLYEANALCQLKGSQSVIDFAGLITDDAGERVTGLLISYADKGALVDLIYDGKATPEMSWPRRERWAKQIVRGLSEIHELGYVQGDFTVSNVVVDANDDAKIIDINRRGCPVGWEPPELAKLIESGQRVGIYIGVKSDLFQLGMVLWALAEQQDEPEREERPLALPMPSGPPQYYQEVVKACLSDDPRDRVPAKELLRRFPDIHPLASRPPTAARHSYATHRSDKEYIDPLTAVGHEDIAQYRRCQESERRAHPSSSANLSYADVRPPTEYEAASSGSYIVADAGLCGIVADRSPFNDSPFTRPSSSLSPDGDSEHERHDPSACPAAADATDRHERAWERIYEDGNTRLVNNGALRLDHRGNAVEQETVCLSTTPRREPLDFLDHHQYQHHPHHPAFFSTDLAGVGGVQDVDMPAVPLPPSSLDLEADDPEFALPPLSLSNQFSQEHDLVGLTTHLDDDAAPRRTTRRSSSPRFFSPPMHQDSGFHEWDLGLGEVPDLAAAAHDIHLDDDEGEEALLPFRGRASDERNQVLRTYDSFAPAVLRVNRGAGGAEAAEKPMDLNRRESDSTMTPGRVAADKIQSGQHDSGSPLAVSASAERHNSDVYKEGSTAREETAPDAVAGASMDTPSKQQQPGSAGKEGGDSPR</sequence>
<dbReference type="InterPro" id="IPR000719">
    <property type="entry name" value="Prot_kinase_dom"/>
</dbReference>
<dbReference type="EMBL" id="JBBPHU010000001">
    <property type="protein sequence ID" value="KAK7523658.1"/>
    <property type="molecule type" value="Genomic_DNA"/>
</dbReference>
<evidence type="ECO:0000256" key="1">
    <source>
        <dbReference type="ARBA" id="ARBA00022679"/>
    </source>
</evidence>
<feature type="region of interest" description="Disordered" evidence="5">
    <location>
        <begin position="635"/>
        <end position="669"/>
    </location>
</feature>
<gene>
    <name evidence="7" type="ORF">IWZ03DRAFT_365168</name>
</gene>
<evidence type="ECO:0000256" key="2">
    <source>
        <dbReference type="ARBA" id="ARBA00022741"/>
    </source>
</evidence>
<keyword evidence="3" id="KW-0418">Kinase</keyword>
<feature type="compositionally biased region" description="Polar residues" evidence="5">
    <location>
        <begin position="635"/>
        <end position="647"/>
    </location>
</feature>
<name>A0ABR1KXU1_9PEZI</name>
<feature type="compositionally biased region" description="Basic and acidic residues" evidence="5">
    <location>
        <begin position="29"/>
        <end position="40"/>
    </location>
</feature>
<evidence type="ECO:0000313" key="8">
    <source>
        <dbReference type="Proteomes" id="UP001363622"/>
    </source>
</evidence>
<keyword evidence="8" id="KW-1185">Reference proteome</keyword>
<feature type="compositionally biased region" description="Basic and acidic residues" evidence="5">
    <location>
        <begin position="58"/>
        <end position="82"/>
    </location>
</feature>
<keyword evidence="4" id="KW-0067">ATP-binding</keyword>
<dbReference type="Pfam" id="PF07714">
    <property type="entry name" value="PK_Tyr_Ser-Thr"/>
    <property type="match status" value="1"/>
</dbReference>
<dbReference type="PANTHER" id="PTHR44329:SF288">
    <property type="entry name" value="MITOGEN-ACTIVATED PROTEIN KINASE KINASE KINASE 20"/>
    <property type="match status" value="1"/>
</dbReference>
<feature type="compositionally biased region" description="Basic and acidic residues" evidence="5">
    <location>
        <begin position="891"/>
        <end position="904"/>
    </location>
</feature>
<protein>
    <recommendedName>
        <fullName evidence="6">Protein kinase domain-containing protein</fullName>
    </recommendedName>
</protein>
<feature type="region of interest" description="Disordered" evidence="5">
    <location>
        <begin position="583"/>
        <end position="602"/>
    </location>
</feature>
<evidence type="ECO:0000256" key="3">
    <source>
        <dbReference type="ARBA" id="ARBA00022777"/>
    </source>
</evidence>
<evidence type="ECO:0000256" key="4">
    <source>
        <dbReference type="ARBA" id="ARBA00022840"/>
    </source>
</evidence>
<dbReference type="PANTHER" id="PTHR44329">
    <property type="entry name" value="SERINE/THREONINE-PROTEIN KINASE TNNI3K-RELATED"/>
    <property type="match status" value="1"/>
</dbReference>
<keyword evidence="1" id="KW-0808">Transferase</keyword>
<dbReference type="Proteomes" id="UP001363622">
    <property type="component" value="Unassembled WGS sequence"/>
</dbReference>
<feature type="region of interest" description="Disordered" evidence="5">
    <location>
        <begin position="886"/>
        <end position="983"/>
    </location>
</feature>